<evidence type="ECO:0000313" key="4">
    <source>
        <dbReference type="Proteomes" id="UP000327157"/>
    </source>
</evidence>
<keyword evidence="1" id="KW-0472">Membrane</keyword>
<evidence type="ECO:0000256" key="1">
    <source>
        <dbReference type="SAM" id="Phobius"/>
    </source>
</evidence>
<reference evidence="3 4" key="1">
    <citation type="submission" date="2019-09" db="EMBL/GenBank/DDBJ databases">
        <authorList>
            <person name="Ou C."/>
        </authorList>
    </citation>
    <scope>NUCLEOTIDE SEQUENCE [LARGE SCALE GENOMIC DNA]</scope>
    <source>
        <strain evidence="3">S2</strain>
        <tissue evidence="3">Leaf</tissue>
    </source>
</reference>
<sequence length="266" mass="31409">MNTFIIERGVTRINAQLCLSINVEHMFSRVLIGKMFGQPLDAHLIKWKLGLLWKNELKSTFYLDHFCIEWFVLEFTDEDDLKFIIKNRAWYVHGQIFHLERWTTSFKDIDVITKLIVWAQKIIKDITQPIGRVIRVDEVTLSPKPKWVAKADLVQDWRRPGKTKESVQQVSAGILDYMGIDSFKSRLDVCLNIEFFVTFVYIIVLFYWTMLVLSVDNGGLSNLRPCGTYFRNSKVLLRYIKCVLERFGLCQKWISYGMYYFYIVLS</sequence>
<dbReference type="PANTHER" id="PTHR31286">
    <property type="entry name" value="GLYCINE-RICH CELL WALL STRUCTURAL PROTEIN 1.8-LIKE"/>
    <property type="match status" value="1"/>
</dbReference>
<evidence type="ECO:0000259" key="2">
    <source>
        <dbReference type="Pfam" id="PF14111"/>
    </source>
</evidence>
<gene>
    <name evidence="3" type="ORF">D8674_012248</name>
</gene>
<dbReference type="PANTHER" id="PTHR31286:SF99">
    <property type="entry name" value="DUF4283 DOMAIN-CONTAINING PROTEIN"/>
    <property type="match status" value="1"/>
</dbReference>
<keyword evidence="1" id="KW-0812">Transmembrane</keyword>
<organism evidence="3 4">
    <name type="scientific">Pyrus ussuriensis x Pyrus communis</name>
    <dbReference type="NCBI Taxonomy" id="2448454"/>
    <lineage>
        <taxon>Eukaryota</taxon>
        <taxon>Viridiplantae</taxon>
        <taxon>Streptophyta</taxon>
        <taxon>Embryophyta</taxon>
        <taxon>Tracheophyta</taxon>
        <taxon>Spermatophyta</taxon>
        <taxon>Magnoliopsida</taxon>
        <taxon>eudicotyledons</taxon>
        <taxon>Gunneridae</taxon>
        <taxon>Pentapetalae</taxon>
        <taxon>rosids</taxon>
        <taxon>fabids</taxon>
        <taxon>Rosales</taxon>
        <taxon>Rosaceae</taxon>
        <taxon>Amygdaloideae</taxon>
        <taxon>Maleae</taxon>
        <taxon>Pyrus</taxon>
    </lineage>
</organism>
<proteinExistence type="predicted"/>
<accession>A0A5N5G5S3</accession>
<dbReference type="OrthoDB" id="1926761at2759"/>
<dbReference type="AlphaFoldDB" id="A0A5N5G5S3"/>
<reference evidence="3 4" key="3">
    <citation type="submission" date="2019-11" db="EMBL/GenBank/DDBJ databases">
        <title>A de novo genome assembly of a pear dwarfing rootstock.</title>
        <authorList>
            <person name="Wang F."/>
            <person name="Wang J."/>
            <person name="Li S."/>
            <person name="Zhang Y."/>
            <person name="Fang M."/>
            <person name="Ma L."/>
            <person name="Zhao Y."/>
            <person name="Jiang S."/>
        </authorList>
    </citation>
    <scope>NUCLEOTIDE SEQUENCE [LARGE SCALE GENOMIC DNA]</scope>
    <source>
        <strain evidence="3">S2</strain>
        <tissue evidence="3">Leaf</tissue>
    </source>
</reference>
<protein>
    <recommendedName>
        <fullName evidence="2">DUF4283 domain-containing protein</fullName>
    </recommendedName>
</protein>
<name>A0A5N5G5S3_9ROSA</name>
<dbReference type="Proteomes" id="UP000327157">
    <property type="component" value="Chromosome 14"/>
</dbReference>
<reference evidence="4" key="2">
    <citation type="submission" date="2019-10" db="EMBL/GenBank/DDBJ databases">
        <title>A de novo genome assembly of a pear dwarfing rootstock.</title>
        <authorList>
            <person name="Wang F."/>
            <person name="Wang J."/>
            <person name="Li S."/>
            <person name="Zhang Y."/>
            <person name="Fang M."/>
            <person name="Ma L."/>
            <person name="Zhao Y."/>
            <person name="Jiang S."/>
        </authorList>
    </citation>
    <scope>NUCLEOTIDE SEQUENCE [LARGE SCALE GENOMIC DNA]</scope>
</reference>
<evidence type="ECO:0000313" key="3">
    <source>
        <dbReference type="EMBL" id="KAB2609080.1"/>
    </source>
</evidence>
<comment type="caution">
    <text evidence="3">The sequence shown here is derived from an EMBL/GenBank/DDBJ whole genome shotgun (WGS) entry which is preliminary data.</text>
</comment>
<keyword evidence="4" id="KW-1185">Reference proteome</keyword>
<dbReference type="EMBL" id="SMOL01000553">
    <property type="protein sequence ID" value="KAB2609080.1"/>
    <property type="molecule type" value="Genomic_DNA"/>
</dbReference>
<dbReference type="InterPro" id="IPR040256">
    <property type="entry name" value="At4g02000-like"/>
</dbReference>
<keyword evidence="1" id="KW-1133">Transmembrane helix</keyword>
<dbReference type="Pfam" id="PF14111">
    <property type="entry name" value="DUF4283"/>
    <property type="match status" value="1"/>
</dbReference>
<feature type="transmembrane region" description="Helical" evidence="1">
    <location>
        <begin position="195"/>
        <end position="215"/>
    </location>
</feature>
<dbReference type="InterPro" id="IPR025558">
    <property type="entry name" value="DUF4283"/>
</dbReference>
<feature type="domain" description="DUF4283" evidence="2">
    <location>
        <begin position="27"/>
        <end position="107"/>
    </location>
</feature>